<name>A0ABS8WRZ4_DATST</name>
<dbReference type="EMBL" id="JACEIK010011453">
    <property type="protein sequence ID" value="MCE3215687.1"/>
    <property type="molecule type" value="Genomic_DNA"/>
</dbReference>
<sequence length="126" mass="14391">MQSFGYYNRASSHSVHVDECCAWHSPRQDKLECWQGGLDRKKGDRQRMAPIGRACKLCGMTPARRWHEQEIDGGCKLQAKCHGMGKARKAEKYSMGRALGAVIYAWRLLDLVLFRPRKLAMDMPPP</sequence>
<protein>
    <submittedName>
        <fullName evidence="1">Uncharacterized protein</fullName>
    </submittedName>
</protein>
<keyword evidence="2" id="KW-1185">Reference proteome</keyword>
<reference evidence="1 2" key="1">
    <citation type="journal article" date="2021" name="BMC Genomics">
        <title>Datura genome reveals duplications of psychoactive alkaloid biosynthetic genes and high mutation rate following tissue culture.</title>
        <authorList>
            <person name="Rajewski A."/>
            <person name="Carter-House D."/>
            <person name="Stajich J."/>
            <person name="Litt A."/>
        </authorList>
    </citation>
    <scope>NUCLEOTIDE SEQUENCE [LARGE SCALE GENOMIC DNA]</scope>
    <source>
        <strain evidence="1">AR-01</strain>
    </source>
</reference>
<gene>
    <name evidence="1" type="ORF">HAX54_003192</name>
</gene>
<comment type="caution">
    <text evidence="1">The sequence shown here is derived from an EMBL/GenBank/DDBJ whole genome shotgun (WGS) entry which is preliminary data.</text>
</comment>
<accession>A0ABS8WRZ4</accession>
<evidence type="ECO:0000313" key="2">
    <source>
        <dbReference type="Proteomes" id="UP000823775"/>
    </source>
</evidence>
<dbReference type="Proteomes" id="UP000823775">
    <property type="component" value="Unassembled WGS sequence"/>
</dbReference>
<evidence type="ECO:0000313" key="1">
    <source>
        <dbReference type="EMBL" id="MCE3215687.1"/>
    </source>
</evidence>
<proteinExistence type="predicted"/>
<organism evidence="1 2">
    <name type="scientific">Datura stramonium</name>
    <name type="common">Jimsonweed</name>
    <name type="synonym">Common thornapple</name>
    <dbReference type="NCBI Taxonomy" id="4076"/>
    <lineage>
        <taxon>Eukaryota</taxon>
        <taxon>Viridiplantae</taxon>
        <taxon>Streptophyta</taxon>
        <taxon>Embryophyta</taxon>
        <taxon>Tracheophyta</taxon>
        <taxon>Spermatophyta</taxon>
        <taxon>Magnoliopsida</taxon>
        <taxon>eudicotyledons</taxon>
        <taxon>Gunneridae</taxon>
        <taxon>Pentapetalae</taxon>
        <taxon>asterids</taxon>
        <taxon>lamiids</taxon>
        <taxon>Solanales</taxon>
        <taxon>Solanaceae</taxon>
        <taxon>Solanoideae</taxon>
        <taxon>Datureae</taxon>
        <taxon>Datura</taxon>
    </lineage>
</organism>